<name>A0AAN7QJD5_9MYRT</name>
<proteinExistence type="predicted"/>
<accession>A0AAN7QJD5</accession>
<keyword evidence="2" id="KW-1185">Reference proteome</keyword>
<organism evidence="1 2">
    <name type="scientific">Trapa incisa</name>
    <dbReference type="NCBI Taxonomy" id="236973"/>
    <lineage>
        <taxon>Eukaryota</taxon>
        <taxon>Viridiplantae</taxon>
        <taxon>Streptophyta</taxon>
        <taxon>Embryophyta</taxon>
        <taxon>Tracheophyta</taxon>
        <taxon>Spermatophyta</taxon>
        <taxon>Magnoliopsida</taxon>
        <taxon>eudicotyledons</taxon>
        <taxon>Gunneridae</taxon>
        <taxon>Pentapetalae</taxon>
        <taxon>rosids</taxon>
        <taxon>malvids</taxon>
        <taxon>Myrtales</taxon>
        <taxon>Lythraceae</taxon>
        <taxon>Trapa</taxon>
    </lineage>
</organism>
<dbReference type="EMBL" id="JAXIOK010000005">
    <property type="protein sequence ID" value="KAK4769667.1"/>
    <property type="molecule type" value="Genomic_DNA"/>
</dbReference>
<reference evidence="1 2" key="1">
    <citation type="journal article" date="2023" name="Hortic Res">
        <title>Pangenome of water caltrop reveals structural variations and asymmetric subgenome divergence after allopolyploidization.</title>
        <authorList>
            <person name="Zhang X."/>
            <person name="Chen Y."/>
            <person name="Wang L."/>
            <person name="Yuan Y."/>
            <person name="Fang M."/>
            <person name="Shi L."/>
            <person name="Lu R."/>
            <person name="Comes H.P."/>
            <person name="Ma Y."/>
            <person name="Chen Y."/>
            <person name="Huang G."/>
            <person name="Zhou Y."/>
            <person name="Zheng Z."/>
            <person name="Qiu Y."/>
        </authorList>
    </citation>
    <scope>NUCLEOTIDE SEQUENCE [LARGE SCALE GENOMIC DNA]</scope>
    <source>
        <tissue evidence="1">Roots</tissue>
    </source>
</reference>
<dbReference type="Proteomes" id="UP001345219">
    <property type="component" value="Chromosome 24"/>
</dbReference>
<sequence>MVPALTIKHQPWLGLLPQPSPSSPRSFSSLWRAVSDCRSGGVSALMRGFCFRWNSAARSSASTPIRLAGGSLASGGQIVFPARFFPVSLLPSASSLRETGGPG</sequence>
<protein>
    <submittedName>
        <fullName evidence="1">Uncharacterized protein</fullName>
    </submittedName>
</protein>
<evidence type="ECO:0000313" key="2">
    <source>
        <dbReference type="Proteomes" id="UP001345219"/>
    </source>
</evidence>
<gene>
    <name evidence="1" type="ORF">SAY87_030199</name>
</gene>
<dbReference type="AlphaFoldDB" id="A0AAN7QJD5"/>
<comment type="caution">
    <text evidence="1">The sequence shown here is derived from an EMBL/GenBank/DDBJ whole genome shotgun (WGS) entry which is preliminary data.</text>
</comment>
<evidence type="ECO:0000313" key="1">
    <source>
        <dbReference type="EMBL" id="KAK4769667.1"/>
    </source>
</evidence>